<feature type="coiled-coil region" evidence="1">
    <location>
        <begin position="113"/>
        <end position="177"/>
    </location>
</feature>
<evidence type="ECO:0000313" key="2">
    <source>
        <dbReference type="EMBL" id="MBO8435580.1"/>
    </source>
</evidence>
<protein>
    <submittedName>
        <fullName evidence="2">Uncharacterized protein</fullName>
    </submittedName>
</protein>
<evidence type="ECO:0000256" key="1">
    <source>
        <dbReference type="SAM" id="Coils"/>
    </source>
</evidence>
<gene>
    <name evidence="2" type="ORF">IAA97_01185</name>
</gene>
<sequence>MKSHHLILFFLVLLVSPLFANEYRVSLDAGFVGEVNHDTYIFAPIRLSSEIFFQENDYVSQSPDTARLDELRLALQQEEEKLDIIQYLKIEDILTGRYTSMISPDKSYILSYLNDFKDRFDKYNYEKERLESREYTEEETAILQAANERLISLQSKIEDIKNTAESEKEEIRNTMAISIQPFSEEITDIKDKLSDDIASIEATSVRRTRYGTYVDSGNNIISESEASSLTERQNQEIERITAEAAERINPIETQINRIQEEANQKLAEIDNNAATSIAEINEEISAINTELQGLSTYDSDASALFAEINSFLDVKQAEKNIKDINSSISREEKLLEKANWKNHQAQFTKIGLFVGFAYYYEAYAWWNYNRCQLSAGASFKLYDGEVYRLTLDTNGVVLFDNGYFGLGAELVMNNTFMFNSFLGFKTDIAIGAFYEFLDESRNAGENKIWYEPPIMPTARISLGFTCCFN</sequence>
<name>A0A9D9E0G0_9SPIO</name>
<proteinExistence type="predicted"/>
<dbReference type="EMBL" id="JADIMT010000021">
    <property type="protein sequence ID" value="MBO8435580.1"/>
    <property type="molecule type" value="Genomic_DNA"/>
</dbReference>
<keyword evidence="1" id="KW-0175">Coiled coil</keyword>
<dbReference type="AlphaFoldDB" id="A0A9D9E0G0"/>
<evidence type="ECO:0000313" key="3">
    <source>
        <dbReference type="Proteomes" id="UP000823615"/>
    </source>
</evidence>
<reference evidence="2" key="2">
    <citation type="journal article" date="2021" name="PeerJ">
        <title>Extensive microbial diversity within the chicken gut microbiome revealed by metagenomics and culture.</title>
        <authorList>
            <person name="Gilroy R."/>
            <person name="Ravi A."/>
            <person name="Getino M."/>
            <person name="Pursley I."/>
            <person name="Horton D.L."/>
            <person name="Alikhan N.F."/>
            <person name="Baker D."/>
            <person name="Gharbi K."/>
            <person name="Hall N."/>
            <person name="Watson M."/>
            <person name="Adriaenssens E.M."/>
            <person name="Foster-Nyarko E."/>
            <person name="Jarju S."/>
            <person name="Secka A."/>
            <person name="Antonio M."/>
            <person name="Oren A."/>
            <person name="Chaudhuri R.R."/>
            <person name="La Ragione R."/>
            <person name="Hildebrand F."/>
            <person name="Pallen M.J."/>
        </authorList>
    </citation>
    <scope>NUCLEOTIDE SEQUENCE</scope>
    <source>
        <strain evidence="2">7293</strain>
    </source>
</reference>
<reference evidence="2" key="1">
    <citation type="submission" date="2020-10" db="EMBL/GenBank/DDBJ databases">
        <authorList>
            <person name="Gilroy R."/>
        </authorList>
    </citation>
    <scope>NUCLEOTIDE SEQUENCE</scope>
    <source>
        <strain evidence="2">7293</strain>
    </source>
</reference>
<organism evidence="2 3">
    <name type="scientific">Candidatus Ornithospirochaeta stercoripullorum</name>
    <dbReference type="NCBI Taxonomy" id="2840899"/>
    <lineage>
        <taxon>Bacteria</taxon>
        <taxon>Pseudomonadati</taxon>
        <taxon>Spirochaetota</taxon>
        <taxon>Spirochaetia</taxon>
        <taxon>Spirochaetales</taxon>
        <taxon>Spirochaetaceae</taxon>
        <taxon>Spirochaetaceae incertae sedis</taxon>
        <taxon>Candidatus Ornithospirochaeta</taxon>
    </lineage>
</organism>
<dbReference type="Proteomes" id="UP000823615">
    <property type="component" value="Unassembled WGS sequence"/>
</dbReference>
<comment type="caution">
    <text evidence="2">The sequence shown here is derived from an EMBL/GenBank/DDBJ whole genome shotgun (WGS) entry which is preliminary data.</text>
</comment>
<accession>A0A9D9E0G0</accession>